<evidence type="ECO:0000256" key="3">
    <source>
        <dbReference type="ARBA" id="ARBA00023125"/>
    </source>
</evidence>
<keyword evidence="6" id="KW-1185">Reference proteome</keyword>
<dbReference type="KEGG" id="tsph:KIH39_16685"/>
<gene>
    <name evidence="5" type="ORF">KIH39_16685</name>
</gene>
<sequence length="135" mass="15423">MSKLDALPTPTGRELEILKVLWEKGPSSVRVVHEFLQPADDEELAYNTVQTLLRVMEAKQLVSHHVEGRTFVYTPNFSREQSTSRFLHRVFDGAASQLVLTLLRTERLSSSELDELQQMINKAREEKVSKGSCHE</sequence>
<dbReference type="GO" id="GO:0045892">
    <property type="term" value="P:negative regulation of DNA-templated transcription"/>
    <property type="evidence" value="ECO:0007669"/>
    <property type="project" value="InterPro"/>
</dbReference>
<dbReference type="PIRSF" id="PIRSF019455">
    <property type="entry name" value="CopR_AtkY"/>
    <property type="match status" value="1"/>
</dbReference>
<keyword evidence="3" id="KW-0238">DNA-binding</keyword>
<evidence type="ECO:0000256" key="4">
    <source>
        <dbReference type="ARBA" id="ARBA00023163"/>
    </source>
</evidence>
<dbReference type="EMBL" id="CP074694">
    <property type="protein sequence ID" value="QVL30485.1"/>
    <property type="molecule type" value="Genomic_DNA"/>
</dbReference>
<evidence type="ECO:0000313" key="5">
    <source>
        <dbReference type="EMBL" id="QVL30485.1"/>
    </source>
</evidence>
<dbReference type="Gene3D" id="1.10.4040.10">
    <property type="entry name" value="Penicillinase repressor domain"/>
    <property type="match status" value="1"/>
</dbReference>
<dbReference type="Proteomes" id="UP000676194">
    <property type="component" value="Chromosome"/>
</dbReference>
<dbReference type="InterPro" id="IPR036390">
    <property type="entry name" value="WH_DNA-bd_sf"/>
</dbReference>
<dbReference type="Gene3D" id="1.10.10.10">
    <property type="entry name" value="Winged helix-like DNA-binding domain superfamily/Winged helix DNA-binding domain"/>
    <property type="match status" value="1"/>
</dbReference>
<comment type="similarity">
    <text evidence="1">Belongs to the BlaI transcriptional regulatory family.</text>
</comment>
<dbReference type="RefSeq" id="WP_213494356.1">
    <property type="nucleotide sequence ID" value="NZ_CP074694.1"/>
</dbReference>
<proteinExistence type="inferred from homology"/>
<dbReference type="SUPFAM" id="SSF46785">
    <property type="entry name" value="Winged helix' DNA-binding domain"/>
    <property type="match status" value="1"/>
</dbReference>
<name>A0A8E6B4Z2_9BACT</name>
<reference evidence="5" key="1">
    <citation type="submission" date="2021-05" db="EMBL/GenBank/DDBJ databases">
        <title>Complete genome sequence of the cellulolytic planctomycete Telmatocola sphagniphila SP2T and characterization of the first cellulase from planctomycetes.</title>
        <authorList>
            <person name="Rakitin A.L."/>
            <person name="Beletsky A.V."/>
            <person name="Naumoff D.G."/>
            <person name="Kulichevskaya I.S."/>
            <person name="Mardanov A.V."/>
            <person name="Ravin N.V."/>
            <person name="Dedysh S.N."/>
        </authorList>
    </citation>
    <scope>NUCLEOTIDE SEQUENCE</scope>
    <source>
        <strain evidence="5">SP2T</strain>
    </source>
</reference>
<keyword evidence="2" id="KW-0805">Transcription regulation</keyword>
<dbReference type="GO" id="GO:0003677">
    <property type="term" value="F:DNA binding"/>
    <property type="evidence" value="ECO:0007669"/>
    <property type="project" value="UniProtKB-KW"/>
</dbReference>
<dbReference type="Pfam" id="PF03965">
    <property type="entry name" value="Penicillinase_R"/>
    <property type="match status" value="1"/>
</dbReference>
<organism evidence="5 6">
    <name type="scientific">Telmatocola sphagniphila</name>
    <dbReference type="NCBI Taxonomy" id="1123043"/>
    <lineage>
        <taxon>Bacteria</taxon>
        <taxon>Pseudomonadati</taxon>
        <taxon>Planctomycetota</taxon>
        <taxon>Planctomycetia</taxon>
        <taxon>Gemmatales</taxon>
        <taxon>Gemmataceae</taxon>
    </lineage>
</organism>
<dbReference type="InterPro" id="IPR036388">
    <property type="entry name" value="WH-like_DNA-bd_sf"/>
</dbReference>
<keyword evidence="4" id="KW-0804">Transcription</keyword>
<accession>A0A8E6B4Z2</accession>
<evidence type="ECO:0000256" key="1">
    <source>
        <dbReference type="ARBA" id="ARBA00011046"/>
    </source>
</evidence>
<protein>
    <submittedName>
        <fullName evidence="5">BlaI/MecI/CopY family transcriptional regulator</fullName>
    </submittedName>
</protein>
<evidence type="ECO:0000313" key="6">
    <source>
        <dbReference type="Proteomes" id="UP000676194"/>
    </source>
</evidence>
<dbReference type="InterPro" id="IPR005650">
    <property type="entry name" value="BlaI_family"/>
</dbReference>
<evidence type="ECO:0000256" key="2">
    <source>
        <dbReference type="ARBA" id="ARBA00023015"/>
    </source>
</evidence>
<dbReference type="AlphaFoldDB" id="A0A8E6B4Z2"/>